<keyword evidence="2" id="KW-1185">Reference proteome</keyword>
<reference evidence="1" key="1">
    <citation type="submission" date="2021-06" db="EMBL/GenBank/DDBJ databases">
        <authorList>
            <person name="Hodson N. C."/>
            <person name="Mongue J. A."/>
            <person name="Jaron S. K."/>
        </authorList>
    </citation>
    <scope>NUCLEOTIDE SEQUENCE</scope>
</reference>
<comment type="caution">
    <text evidence="1">The sequence shown here is derived from an EMBL/GenBank/DDBJ whole genome shotgun (WGS) entry which is preliminary data.</text>
</comment>
<feature type="non-terminal residue" evidence="1">
    <location>
        <position position="1"/>
    </location>
</feature>
<proteinExistence type="predicted"/>
<dbReference type="AlphaFoldDB" id="A0A8J2K3V3"/>
<evidence type="ECO:0000313" key="2">
    <source>
        <dbReference type="Proteomes" id="UP000708208"/>
    </source>
</evidence>
<name>A0A8J2K3V3_9HEXA</name>
<sequence>QTIDIFKYKAYKFRKKNYYEGHAHQIYFLRPENLFSVFQILSFLTICLAPKIAKHTYSLQFFKLTSSFIGKKSFNLSTPSSILTMFYKRGINIR</sequence>
<gene>
    <name evidence="1" type="ORF">AFUS01_LOCUS19445</name>
</gene>
<dbReference type="EMBL" id="CAJVCH010200865">
    <property type="protein sequence ID" value="CAG7730829.1"/>
    <property type="molecule type" value="Genomic_DNA"/>
</dbReference>
<organism evidence="1 2">
    <name type="scientific">Allacma fusca</name>
    <dbReference type="NCBI Taxonomy" id="39272"/>
    <lineage>
        <taxon>Eukaryota</taxon>
        <taxon>Metazoa</taxon>
        <taxon>Ecdysozoa</taxon>
        <taxon>Arthropoda</taxon>
        <taxon>Hexapoda</taxon>
        <taxon>Collembola</taxon>
        <taxon>Symphypleona</taxon>
        <taxon>Sminthuridae</taxon>
        <taxon>Allacma</taxon>
    </lineage>
</organism>
<dbReference type="Proteomes" id="UP000708208">
    <property type="component" value="Unassembled WGS sequence"/>
</dbReference>
<accession>A0A8J2K3V3</accession>
<evidence type="ECO:0000313" key="1">
    <source>
        <dbReference type="EMBL" id="CAG7730829.1"/>
    </source>
</evidence>
<protein>
    <submittedName>
        <fullName evidence="1">Uncharacterized protein</fullName>
    </submittedName>
</protein>